<protein>
    <submittedName>
        <fullName evidence="7">Mono/diheme cytochrome c family protein</fullName>
    </submittedName>
</protein>
<evidence type="ECO:0000259" key="6">
    <source>
        <dbReference type="PROSITE" id="PS51007"/>
    </source>
</evidence>
<evidence type="ECO:0000256" key="5">
    <source>
        <dbReference type="SAM" id="SignalP"/>
    </source>
</evidence>
<feature type="domain" description="Cytochrome c" evidence="6">
    <location>
        <begin position="40"/>
        <end position="119"/>
    </location>
</feature>
<evidence type="ECO:0000256" key="4">
    <source>
        <dbReference type="PROSITE-ProRule" id="PRU00433"/>
    </source>
</evidence>
<name>A0A2S4LX04_9HYPH</name>
<feature type="chain" id="PRO_5015623242" evidence="5">
    <location>
        <begin position="37"/>
        <end position="121"/>
    </location>
</feature>
<evidence type="ECO:0000313" key="8">
    <source>
        <dbReference type="Proteomes" id="UP000236919"/>
    </source>
</evidence>
<comment type="caution">
    <text evidence="7">The sequence shown here is derived from an EMBL/GenBank/DDBJ whole genome shotgun (WGS) entry which is preliminary data.</text>
</comment>
<feature type="signal peptide" evidence="5">
    <location>
        <begin position="1"/>
        <end position="36"/>
    </location>
</feature>
<dbReference type="GO" id="GO:0046872">
    <property type="term" value="F:metal ion binding"/>
    <property type="evidence" value="ECO:0007669"/>
    <property type="project" value="UniProtKB-KW"/>
</dbReference>
<dbReference type="PROSITE" id="PS51007">
    <property type="entry name" value="CYTC"/>
    <property type="match status" value="1"/>
</dbReference>
<dbReference type="Pfam" id="PF00034">
    <property type="entry name" value="Cytochrom_C"/>
    <property type="match status" value="1"/>
</dbReference>
<dbReference type="GO" id="GO:0020037">
    <property type="term" value="F:heme binding"/>
    <property type="evidence" value="ECO:0007669"/>
    <property type="project" value="InterPro"/>
</dbReference>
<keyword evidence="5" id="KW-0732">Signal</keyword>
<dbReference type="EMBL" id="PQFZ01000021">
    <property type="protein sequence ID" value="POR46984.1"/>
    <property type="molecule type" value="Genomic_DNA"/>
</dbReference>
<evidence type="ECO:0000256" key="1">
    <source>
        <dbReference type="ARBA" id="ARBA00022617"/>
    </source>
</evidence>
<dbReference type="Proteomes" id="UP000236919">
    <property type="component" value="Unassembled WGS sequence"/>
</dbReference>
<keyword evidence="1 4" id="KW-0349">Heme</keyword>
<dbReference type="SUPFAM" id="SSF46626">
    <property type="entry name" value="Cytochrome c"/>
    <property type="match status" value="1"/>
</dbReference>
<gene>
    <name evidence="7" type="ORF">CYD53_12169</name>
</gene>
<organism evidence="7 8">
    <name type="scientific">Bosea psychrotolerans</name>
    <dbReference type="NCBI Taxonomy" id="1871628"/>
    <lineage>
        <taxon>Bacteria</taxon>
        <taxon>Pseudomonadati</taxon>
        <taxon>Pseudomonadota</taxon>
        <taxon>Alphaproteobacteria</taxon>
        <taxon>Hyphomicrobiales</taxon>
        <taxon>Boseaceae</taxon>
        <taxon>Bosea</taxon>
    </lineage>
</organism>
<dbReference type="InterPro" id="IPR036909">
    <property type="entry name" value="Cyt_c-like_dom_sf"/>
</dbReference>
<accession>A0A2S4LX04</accession>
<evidence type="ECO:0000256" key="3">
    <source>
        <dbReference type="ARBA" id="ARBA00023004"/>
    </source>
</evidence>
<keyword evidence="3 4" id="KW-0408">Iron</keyword>
<evidence type="ECO:0000313" key="7">
    <source>
        <dbReference type="EMBL" id="POR46984.1"/>
    </source>
</evidence>
<keyword evidence="2 4" id="KW-0479">Metal-binding</keyword>
<keyword evidence="8" id="KW-1185">Reference proteome</keyword>
<dbReference type="GO" id="GO:0009055">
    <property type="term" value="F:electron transfer activity"/>
    <property type="evidence" value="ECO:0007669"/>
    <property type="project" value="InterPro"/>
</dbReference>
<reference evidence="7 8" key="1">
    <citation type="submission" date="2018-01" db="EMBL/GenBank/DDBJ databases">
        <title>Genomic Encyclopedia of Type Strains, Phase III (KMG-III): the genomes of soil and plant-associated and newly described type strains.</title>
        <authorList>
            <person name="Whitman W."/>
        </authorList>
    </citation>
    <scope>NUCLEOTIDE SEQUENCE [LARGE SCALE GENOMIC DNA]</scope>
    <source>
        <strain evidence="7 8">1131</strain>
    </source>
</reference>
<dbReference type="InterPro" id="IPR009056">
    <property type="entry name" value="Cyt_c-like_dom"/>
</dbReference>
<dbReference type="AlphaFoldDB" id="A0A2S4LX04"/>
<evidence type="ECO:0000256" key="2">
    <source>
        <dbReference type="ARBA" id="ARBA00022723"/>
    </source>
</evidence>
<sequence>MTAIRTRRQRPMMASHGRWGLLMLCAALLGAVPALAQSIGDARAGREVATSLCSQCHQIDGASRDPRRVPPGFGAVADMASQTELSLRVFLQTPHGNMPRYQLTRDETDDVIAYILSLRAR</sequence>
<dbReference type="Gene3D" id="1.10.760.10">
    <property type="entry name" value="Cytochrome c-like domain"/>
    <property type="match status" value="1"/>
</dbReference>
<proteinExistence type="predicted"/>